<dbReference type="KEGG" id="psuu:Psuf_072200"/>
<dbReference type="Proteomes" id="UP000503011">
    <property type="component" value="Chromosome"/>
</dbReference>
<feature type="transmembrane region" description="Helical" evidence="7">
    <location>
        <begin position="132"/>
        <end position="155"/>
    </location>
</feature>
<dbReference type="SUPFAM" id="SSF161098">
    <property type="entry name" value="MetI-like"/>
    <property type="match status" value="1"/>
</dbReference>
<dbReference type="InterPro" id="IPR035906">
    <property type="entry name" value="MetI-like_sf"/>
</dbReference>
<evidence type="ECO:0000256" key="6">
    <source>
        <dbReference type="ARBA" id="ARBA00023136"/>
    </source>
</evidence>
<keyword evidence="2 7" id="KW-0813">Transport</keyword>
<dbReference type="CDD" id="cd06261">
    <property type="entry name" value="TM_PBP2"/>
    <property type="match status" value="1"/>
</dbReference>
<keyword evidence="6 7" id="KW-0472">Membrane</keyword>
<dbReference type="RefSeq" id="WP_197946136.1">
    <property type="nucleotide sequence ID" value="NZ_AP022871.1"/>
</dbReference>
<dbReference type="AlphaFoldDB" id="A0A6F8YUT9"/>
<gene>
    <name evidence="10" type="ORF">Psuf_072200</name>
</gene>
<proteinExistence type="inferred from homology"/>
<feature type="region of interest" description="Disordered" evidence="8">
    <location>
        <begin position="1"/>
        <end position="31"/>
    </location>
</feature>
<evidence type="ECO:0000256" key="8">
    <source>
        <dbReference type="SAM" id="MobiDB-lite"/>
    </source>
</evidence>
<keyword evidence="3" id="KW-1003">Cell membrane</keyword>
<feature type="transmembrane region" description="Helical" evidence="7">
    <location>
        <begin position="46"/>
        <end position="63"/>
    </location>
</feature>
<dbReference type="Pfam" id="PF00528">
    <property type="entry name" value="BPD_transp_1"/>
    <property type="match status" value="1"/>
</dbReference>
<evidence type="ECO:0000259" key="9">
    <source>
        <dbReference type="PROSITE" id="PS50928"/>
    </source>
</evidence>
<dbReference type="EMBL" id="AP022871">
    <property type="protein sequence ID" value="BCB89907.1"/>
    <property type="molecule type" value="Genomic_DNA"/>
</dbReference>
<organism evidence="10 11">
    <name type="scientific">Phytohabitans suffuscus</name>
    <dbReference type="NCBI Taxonomy" id="624315"/>
    <lineage>
        <taxon>Bacteria</taxon>
        <taxon>Bacillati</taxon>
        <taxon>Actinomycetota</taxon>
        <taxon>Actinomycetes</taxon>
        <taxon>Micromonosporales</taxon>
        <taxon>Micromonosporaceae</taxon>
    </lineage>
</organism>
<comment type="similarity">
    <text evidence="7">Belongs to the binding-protein-dependent transport system permease family.</text>
</comment>
<protein>
    <submittedName>
        <fullName evidence="10">Amino acid ABC transporter permease</fullName>
    </submittedName>
</protein>
<dbReference type="GO" id="GO:0055085">
    <property type="term" value="P:transmembrane transport"/>
    <property type="evidence" value="ECO:0007669"/>
    <property type="project" value="InterPro"/>
</dbReference>
<dbReference type="PANTHER" id="PTHR30151:SF0">
    <property type="entry name" value="ABC TRANSPORTER PERMEASE PROTEIN MJ0413-RELATED"/>
    <property type="match status" value="1"/>
</dbReference>
<keyword evidence="11" id="KW-1185">Reference proteome</keyword>
<evidence type="ECO:0000256" key="2">
    <source>
        <dbReference type="ARBA" id="ARBA00022448"/>
    </source>
</evidence>
<evidence type="ECO:0000313" key="10">
    <source>
        <dbReference type="EMBL" id="BCB89907.1"/>
    </source>
</evidence>
<sequence length="292" mass="31820">MNIRSVVESPDARTTTRAPAAAAPAGTGAPRTARGRIRSWLTAEATVWRIIGLVAGAAIWEIYSRIQDDLLVPSFLDTITTAFEMLDERELWDAMWLSNQAMVLGFALSVAIGLPAGLLLGRSRWAARFGNVYVSILLVGPTAALIPLLIMWTGVGLLSRVIMVTAIAVPYLVVSCRAGVMNVGPSLIDMGRSFGARELTLWRLILLRAALPQIMTGIRICLGRAIEGMILVELIMVSVGLGLLVLEYSSIFEPERLYAVVVFVVVESVILAYLSRWLERRATPWMRRGGGA</sequence>
<dbReference type="GO" id="GO:0005886">
    <property type="term" value="C:plasma membrane"/>
    <property type="evidence" value="ECO:0007669"/>
    <property type="project" value="UniProtKB-SubCell"/>
</dbReference>
<evidence type="ECO:0000256" key="7">
    <source>
        <dbReference type="RuleBase" id="RU363032"/>
    </source>
</evidence>
<evidence type="ECO:0000256" key="4">
    <source>
        <dbReference type="ARBA" id="ARBA00022692"/>
    </source>
</evidence>
<keyword evidence="4 7" id="KW-0812">Transmembrane</keyword>
<dbReference type="PANTHER" id="PTHR30151">
    <property type="entry name" value="ALKANE SULFONATE ABC TRANSPORTER-RELATED, MEMBRANE SUBUNIT"/>
    <property type="match status" value="1"/>
</dbReference>
<feature type="transmembrane region" description="Helical" evidence="7">
    <location>
        <begin position="225"/>
        <end position="245"/>
    </location>
</feature>
<evidence type="ECO:0000256" key="3">
    <source>
        <dbReference type="ARBA" id="ARBA00022475"/>
    </source>
</evidence>
<dbReference type="PROSITE" id="PS50928">
    <property type="entry name" value="ABC_TM1"/>
    <property type="match status" value="1"/>
</dbReference>
<feature type="transmembrane region" description="Helical" evidence="7">
    <location>
        <begin position="161"/>
        <end position="180"/>
    </location>
</feature>
<feature type="transmembrane region" description="Helical" evidence="7">
    <location>
        <begin position="257"/>
        <end position="278"/>
    </location>
</feature>
<evidence type="ECO:0000256" key="1">
    <source>
        <dbReference type="ARBA" id="ARBA00004651"/>
    </source>
</evidence>
<accession>A0A6F8YUT9</accession>
<dbReference type="Gene3D" id="1.10.3720.10">
    <property type="entry name" value="MetI-like"/>
    <property type="match status" value="1"/>
</dbReference>
<dbReference type="InterPro" id="IPR000515">
    <property type="entry name" value="MetI-like"/>
</dbReference>
<feature type="compositionally biased region" description="Low complexity" evidence="8">
    <location>
        <begin position="12"/>
        <end position="31"/>
    </location>
</feature>
<name>A0A6F8YUT9_9ACTN</name>
<keyword evidence="5 7" id="KW-1133">Transmembrane helix</keyword>
<reference evidence="10 11" key="2">
    <citation type="submission" date="2020-03" db="EMBL/GenBank/DDBJ databases">
        <authorList>
            <person name="Ichikawa N."/>
            <person name="Kimura A."/>
            <person name="Kitahashi Y."/>
            <person name="Uohara A."/>
        </authorList>
    </citation>
    <scope>NUCLEOTIDE SEQUENCE [LARGE SCALE GENOMIC DNA]</scope>
    <source>
        <strain evidence="10 11">NBRC 105367</strain>
    </source>
</reference>
<evidence type="ECO:0000313" key="11">
    <source>
        <dbReference type="Proteomes" id="UP000503011"/>
    </source>
</evidence>
<evidence type="ECO:0000256" key="5">
    <source>
        <dbReference type="ARBA" id="ARBA00022989"/>
    </source>
</evidence>
<feature type="domain" description="ABC transmembrane type-1" evidence="9">
    <location>
        <begin position="95"/>
        <end position="275"/>
    </location>
</feature>
<feature type="transmembrane region" description="Helical" evidence="7">
    <location>
        <begin position="101"/>
        <end position="120"/>
    </location>
</feature>
<reference evidence="10 11" key="1">
    <citation type="submission" date="2020-03" db="EMBL/GenBank/DDBJ databases">
        <title>Whole genome shotgun sequence of Phytohabitans suffuscus NBRC 105367.</title>
        <authorList>
            <person name="Komaki H."/>
            <person name="Tamura T."/>
        </authorList>
    </citation>
    <scope>NUCLEOTIDE SEQUENCE [LARGE SCALE GENOMIC DNA]</scope>
    <source>
        <strain evidence="10 11">NBRC 105367</strain>
    </source>
</reference>
<comment type="subcellular location">
    <subcellularLocation>
        <location evidence="1 7">Cell membrane</location>
        <topology evidence="1 7">Multi-pass membrane protein</topology>
    </subcellularLocation>
</comment>